<dbReference type="SUPFAM" id="SSF51306">
    <property type="entry name" value="LexA/Signal peptidase"/>
    <property type="match status" value="1"/>
</dbReference>
<dbReference type="PANTHER" id="PTHR43390:SF1">
    <property type="entry name" value="CHLOROPLAST PROCESSING PEPTIDASE"/>
    <property type="match status" value="1"/>
</dbReference>
<dbReference type="GO" id="GO:0016020">
    <property type="term" value="C:membrane"/>
    <property type="evidence" value="ECO:0007669"/>
    <property type="project" value="InterPro"/>
</dbReference>
<dbReference type="GO" id="GO:0006465">
    <property type="term" value="P:signal peptide processing"/>
    <property type="evidence" value="ECO:0007669"/>
    <property type="project" value="InterPro"/>
</dbReference>
<dbReference type="CDD" id="cd06530">
    <property type="entry name" value="S26_SPase_I"/>
    <property type="match status" value="1"/>
</dbReference>
<accession>W2C646</accession>
<evidence type="ECO:0000256" key="2">
    <source>
        <dbReference type="ARBA" id="ARBA00019232"/>
    </source>
</evidence>
<dbReference type="Gene3D" id="2.10.109.10">
    <property type="entry name" value="Umud Fragment, subunit A"/>
    <property type="match status" value="2"/>
</dbReference>
<gene>
    <name evidence="5" type="ORF">N425_06925</name>
</gene>
<evidence type="ECO:0000313" key="5">
    <source>
        <dbReference type="EMBL" id="ETK01967.1"/>
    </source>
</evidence>
<reference evidence="5 6" key="1">
    <citation type="submission" date="2013-11" db="EMBL/GenBank/DDBJ databases">
        <title>Single cell genomics of uncultured Tannerella BU063 (oral taxon 286).</title>
        <authorList>
            <person name="Beall C.J."/>
            <person name="Campbell A.G."/>
            <person name="Griffen A.L."/>
            <person name="Podar M."/>
            <person name="Leys E.J."/>
        </authorList>
    </citation>
    <scope>NUCLEOTIDE SEQUENCE [LARGE SCALE GENOMIC DNA]</scope>
    <source>
        <strain evidence="5">Cell 2</strain>
    </source>
</reference>
<evidence type="ECO:0000259" key="4">
    <source>
        <dbReference type="Pfam" id="PF10502"/>
    </source>
</evidence>
<name>W2C646_9BACT</name>
<dbReference type="PANTHER" id="PTHR43390">
    <property type="entry name" value="SIGNAL PEPTIDASE I"/>
    <property type="match status" value="1"/>
</dbReference>
<dbReference type="AlphaFoldDB" id="W2C646"/>
<dbReference type="PATRIC" id="fig|1411148.3.peg.1046"/>
<dbReference type="InterPro" id="IPR019533">
    <property type="entry name" value="Peptidase_S26"/>
</dbReference>
<evidence type="ECO:0000256" key="1">
    <source>
        <dbReference type="ARBA" id="ARBA00009370"/>
    </source>
</evidence>
<feature type="domain" description="Peptidase S26" evidence="4">
    <location>
        <begin position="226"/>
        <end position="261"/>
    </location>
</feature>
<dbReference type="GO" id="GO:0004252">
    <property type="term" value="F:serine-type endopeptidase activity"/>
    <property type="evidence" value="ECO:0007669"/>
    <property type="project" value="InterPro"/>
</dbReference>
<dbReference type="EMBL" id="AYUF01000425">
    <property type="protein sequence ID" value="ETK01967.1"/>
    <property type="molecule type" value="Genomic_DNA"/>
</dbReference>
<dbReference type="CDD" id="cd06462">
    <property type="entry name" value="Peptidase_S24_S26"/>
    <property type="match status" value="1"/>
</dbReference>
<feature type="domain" description="Peptidase S26" evidence="4">
    <location>
        <begin position="6"/>
        <end position="106"/>
    </location>
</feature>
<protein>
    <recommendedName>
        <fullName evidence="2">Signal peptidase I</fullName>
    </recommendedName>
    <alternativeName>
        <fullName evidence="3">Leader peptidase I</fullName>
    </alternativeName>
</protein>
<dbReference type="Pfam" id="PF10502">
    <property type="entry name" value="Peptidase_S26"/>
    <property type="match status" value="2"/>
</dbReference>
<evidence type="ECO:0000313" key="6">
    <source>
        <dbReference type="Proteomes" id="UP000018837"/>
    </source>
</evidence>
<comment type="similarity">
    <text evidence="1">Belongs to the peptidase S26 family.</text>
</comment>
<evidence type="ECO:0000256" key="3">
    <source>
        <dbReference type="ARBA" id="ARBA00029906"/>
    </source>
</evidence>
<dbReference type="Proteomes" id="UP000018837">
    <property type="component" value="Unassembled WGS sequence"/>
</dbReference>
<sequence length="263" mass="29385">MKRPLIRCVVVLLAALLIALTVGRFWVGRYAVATRAMQPALRPGDRVAVDKRGTPIRRGAIVLYRSPRPQDGDALHFGRCVGLPGDTVTVTPDGYLIHGRLYPAPADILDTYRVPRDLRLSLLSLLFSLDIPIRHLSDDTAHFCLCLTPTEAHRVRELLPRMLLPTPPPHEAPRLRFILPAARQNYAIDAYTLRLCGEALLREAKGQATLRAGRLYLDGHPTDSYRFRHDHYWILADNPDAAIDSRHLGPIPRTAIIGTVVGR</sequence>
<dbReference type="InterPro" id="IPR000223">
    <property type="entry name" value="Pept_S26A_signal_pept_1"/>
</dbReference>
<dbReference type="PRINTS" id="PR00727">
    <property type="entry name" value="LEADERPTASE"/>
</dbReference>
<organism evidence="5 6">
    <name type="scientific">Tannerella sp. oral taxon BU063 isolate Cell 2</name>
    <dbReference type="NCBI Taxonomy" id="1411148"/>
    <lineage>
        <taxon>Bacteria</taxon>
        <taxon>Pseudomonadati</taxon>
        <taxon>Bacteroidota</taxon>
        <taxon>Bacteroidia</taxon>
        <taxon>Bacteroidales</taxon>
        <taxon>Tannerellaceae</taxon>
        <taxon>Tannerella</taxon>
    </lineage>
</organism>
<proteinExistence type="inferred from homology"/>
<comment type="caution">
    <text evidence="5">The sequence shown here is derived from an EMBL/GenBank/DDBJ whole genome shotgun (WGS) entry which is preliminary data.</text>
</comment>
<dbReference type="InterPro" id="IPR036286">
    <property type="entry name" value="LexA/Signal_pep-like_sf"/>
</dbReference>